<dbReference type="Gene3D" id="3.90.1570.10">
    <property type="entry name" value="tt1808, chain A"/>
    <property type="match status" value="1"/>
</dbReference>
<keyword evidence="2" id="KW-0255">Endonuclease</keyword>
<accession>A0A7W9PAB5</accession>
<dbReference type="RefSeq" id="WP_218003554.1">
    <property type="nucleotide sequence ID" value="NZ_JACHIT010000001.1"/>
</dbReference>
<dbReference type="InterPro" id="IPR008538">
    <property type="entry name" value="Uma2"/>
</dbReference>
<reference evidence="2 3" key="1">
    <citation type="submission" date="2020-08" db="EMBL/GenBank/DDBJ databases">
        <title>Sequencing the genomes of 1000 actinobacteria strains.</title>
        <authorList>
            <person name="Klenk H.-P."/>
        </authorList>
    </citation>
    <scope>NUCLEOTIDE SEQUENCE [LARGE SCALE GENOMIC DNA]</scope>
    <source>
        <strain evidence="2 3">DSM 43582</strain>
    </source>
</reference>
<dbReference type="InterPro" id="IPR011335">
    <property type="entry name" value="Restrct_endonuc-II-like"/>
</dbReference>
<name>A0A7W9PAB5_9NOCA</name>
<dbReference type="AlphaFoldDB" id="A0A7W9PAB5"/>
<evidence type="ECO:0000313" key="3">
    <source>
        <dbReference type="Proteomes" id="UP000540412"/>
    </source>
</evidence>
<dbReference type="Proteomes" id="UP000540412">
    <property type="component" value="Unassembled WGS sequence"/>
</dbReference>
<keyword evidence="3" id="KW-1185">Reference proteome</keyword>
<dbReference type="PANTHER" id="PTHR35400:SF3">
    <property type="entry name" value="SLL1072 PROTEIN"/>
    <property type="match status" value="1"/>
</dbReference>
<evidence type="ECO:0000313" key="2">
    <source>
        <dbReference type="EMBL" id="MBB5912321.1"/>
    </source>
</evidence>
<dbReference type="CDD" id="cd06260">
    <property type="entry name" value="DUF820-like"/>
    <property type="match status" value="1"/>
</dbReference>
<evidence type="ECO:0000259" key="1">
    <source>
        <dbReference type="Pfam" id="PF05685"/>
    </source>
</evidence>
<dbReference type="InterPro" id="IPR012296">
    <property type="entry name" value="Nuclease_put_TT1808"/>
</dbReference>
<sequence>MTADPMPPAPEPLPGWLVPPPGGFTAEDLDRLPDLPPHTELIDGSLVFVSPQMNFHALVIDLLVAGLRRFAPGTLRVRREMTVTLDRRQRPEPDLMVVHASSVLGPEQTTFQPDDVVLAVEVVSPDSVVRDRERKPQLYARAGIQHFWRVENVDSRVVVYVYELDPATKAYAPTGIHHDRLKLTVPFDIDVDLTEYTAL</sequence>
<dbReference type="PANTHER" id="PTHR35400">
    <property type="entry name" value="SLR1083 PROTEIN"/>
    <property type="match status" value="1"/>
</dbReference>
<dbReference type="GO" id="GO:0004519">
    <property type="term" value="F:endonuclease activity"/>
    <property type="evidence" value="ECO:0007669"/>
    <property type="project" value="UniProtKB-KW"/>
</dbReference>
<feature type="domain" description="Putative restriction endonuclease" evidence="1">
    <location>
        <begin position="27"/>
        <end position="183"/>
    </location>
</feature>
<protein>
    <submittedName>
        <fullName evidence="2">Uma2 family endonuclease</fullName>
    </submittedName>
</protein>
<keyword evidence="2" id="KW-0540">Nuclease</keyword>
<dbReference type="EMBL" id="JACHIT010000001">
    <property type="protein sequence ID" value="MBB5912321.1"/>
    <property type="molecule type" value="Genomic_DNA"/>
</dbReference>
<keyword evidence="2" id="KW-0378">Hydrolase</keyword>
<comment type="caution">
    <text evidence="2">The sequence shown here is derived from an EMBL/GenBank/DDBJ whole genome shotgun (WGS) entry which is preliminary data.</text>
</comment>
<dbReference type="Pfam" id="PF05685">
    <property type="entry name" value="Uma2"/>
    <property type="match status" value="1"/>
</dbReference>
<organism evidence="2 3">
    <name type="scientific">Nocardia transvalensis</name>
    <dbReference type="NCBI Taxonomy" id="37333"/>
    <lineage>
        <taxon>Bacteria</taxon>
        <taxon>Bacillati</taxon>
        <taxon>Actinomycetota</taxon>
        <taxon>Actinomycetes</taxon>
        <taxon>Mycobacteriales</taxon>
        <taxon>Nocardiaceae</taxon>
        <taxon>Nocardia</taxon>
    </lineage>
</organism>
<dbReference type="SUPFAM" id="SSF52980">
    <property type="entry name" value="Restriction endonuclease-like"/>
    <property type="match status" value="1"/>
</dbReference>
<proteinExistence type="predicted"/>
<gene>
    <name evidence="2" type="ORF">BJY24_001188</name>
</gene>